<reference evidence="11" key="1">
    <citation type="journal article" date="2019" name="Int. J. Syst. Evol. Microbiol.">
        <title>The Global Catalogue of Microorganisms (GCM) 10K type strain sequencing project: providing services to taxonomists for standard genome sequencing and annotation.</title>
        <authorList>
            <consortium name="The Broad Institute Genomics Platform"/>
            <consortium name="The Broad Institute Genome Sequencing Center for Infectious Disease"/>
            <person name="Wu L."/>
            <person name="Ma J."/>
        </authorList>
    </citation>
    <scope>NUCLEOTIDE SEQUENCE [LARGE SCALE GENOMIC DNA]</scope>
    <source>
        <strain evidence="11">NBRC 112299</strain>
    </source>
</reference>
<evidence type="ECO:0000256" key="4">
    <source>
        <dbReference type="ARBA" id="ARBA00022475"/>
    </source>
</evidence>
<feature type="transmembrane region" description="Helical" evidence="8">
    <location>
        <begin position="18"/>
        <end position="42"/>
    </location>
</feature>
<evidence type="ECO:0000259" key="9">
    <source>
        <dbReference type="Pfam" id="PF01061"/>
    </source>
</evidence>
<evidence type="ECO:0000256" key="2">
    <source>
        <dbReference type="ARBA" id="ARBA00007783"/>
    </source>
</evidence>
<evidence type="ECO:0000313" key="11">
    <source>
        <dbReference type="Proteomes" id="UP001157125"/>
    </source>
</evidence>
<proteinExistence type="inferred from homology"/>
<accession>A0ABQ6IDM8</accession>
<gene>
    <name evidence="10" type="ORF">GCM10025876_20440</name>
</gene>
<keyword evidence="3" id="KW-0813">Transport</keyword>
<name>A0ABQ6IDM8_9MICO</name>
<dbReference type="InterPro" id="IPR013525">
    <property type="entry name" value="ABC2_TM"/>
</dbReference>
<comment type="caution">
    <text evidence="10">The sequence shown here is derived from an EMBL/GenBank/DDBJ whole genome shotgun (WGS) entry which is preliminary data.</text>
</comment>
<evidence type="ECO:0000313" key="10">
    <source>
        <dbReference type="EMBL" id="GMA35840.1"/>
    </source>
</evidence>
<evidence type="ECO:0000256" key="7">
    <source>
        <dbReference type="ARBA" id="ARBA00023136"/>
    </source>
</evidence>
<evidence type="ECO:0000256" key="6">
    <source>
        <dbReference type="ARBA" id="ARBA00022989"/>
    </source>
</evidence>
<keyword evidence="6 8" id="KW-1133">Transmembrane helix</keyword>
<evidence type="ECO:0000256" key="5">
    <source>
        <dbReference type="ARBA" id="ARBA00022692"/>
    </source>
</evidence>
<feature type="domain" description="ABC-2 type transporter transmembrane" evidence="9">
    <location>
        <begin position="3"/>
        <end position="102"/>
    </location>
</feature>
<comment type="subcellular location">
    <subcellularLocation>
        <location evidence="1">Cell inner membrane</location>
        <topology evidence="1">Multi-pass membrane protein</topology>
    </subcellularLocation>
</comment>
<keyword evidence="5 8" id="KW-0812">Transmembrane</keyword>
<organism evidence="10 11">
    <name type="scientific">Demequina litorisediminis</name>
    <dbReference type="NCBI Taxonomy" id="1849022"/>
    <lineage>
        <taxon>Bacteria</taxon>
        <taxon>Bacillati</taxon>
        <taxon>Actinomycetota</taxon>
        <taxon>Actinomycetes</taxon>
        <taxon>Micrococcales</taxon>
        <taxon>Demequinaceae</taxon>
        <taxon>Demequina</taxon>
    </lineage>
</organism>
<comment type="similarity">
    <text evidence="2">Belongs to the ABC-2 integral membrane protein family.</text>
</comment>
<feature type="transmembrane region" description="Helical" evidence="8">
    <location>
        <begin position="112"/>
        <end position="133"/>
    </location>
</feature>
<dbReference type="Proteomes" id="UP001157125">
    <property type="component" value="Unassembled WGS sequence"/>
</dbReference>
<sequence>MLVIMGIIVLAFGLPLTWWWLLVIPAMVLMAMFNLGIALLAARLTVHLRDLTQVIPLISRLFFYASGIFYSLEEVLKDQPDWMLTVAQLNPVHDYITIVRDTVLLGESGPGWMWIIAAGAGVVTLAVGIVFFWRAEERYGHD</sequence>
<dbReference type="PANTHER" id="PTHR30413:SF8">
    <property type="entry name" value="TRANSPORT PERMEASE PROTEIN"/>
    <property type="match status" value="1"/>
</dbReference>
<evidence type="ECO:0000256" key="8">
    <source>
        <dbReference type="SAM" id="Phobius"/>
    </source>
</evidence>
<feature type="transmembrane region" description="Helical" evidence="8">
    <location>
        <begin position="54"/>
        <end position="72"/>
    </location>
</feature>
<protein>
    <recommendedName>
        <fullName evidence="9">ABC-2 type transporter transmembrane domain-containing protein</fullName>
    </recommendedName>
</protein>
<dbReference type="EMBL" id="BSUN01000001">
    <property type="protein sequence ID" value="GMA35840.1"/>
    <property type="molecule type" value="Genomic_DNA"/>
</dbReference>
<keyword evidence="4" id="KW-1003">Cell membrane</keyword>
<evidence type="ECO:0000256" key="3">
    <source>
        <dbReference type="ARBA" id="ARBA00022448"/>
    </source>
</evidence>
<evidence type="ECO:0000256" key="1">
    <source>
        <dbReference type="ARBA" id="ARBA00004429"/>
    </source>
</evidence>
<dbReference type="Pfam" id="PF01061">
    <property type="entry name" value="ABC2_membrane"/>
    <property type="match status" value="1"/>
</dbReference>
<keyword evidence="7 8" id="KW-0472">Membrane</keyword>
<keyword evidence="11" id="KW-1185">Reference proteome</keyword>
<dbReference type="PANTHER" id="PTHR30413">
    <property type="entry name" value="INNER MEMBRANE TRANSPORT PERMEASE"/>
    <property type="match status" value="1"/>
</dbReference>